<proteinExistence type="predicted"/>
<gene>
    <name evidence="3" type="ORF">FRACYDRAFT_244768</name>
</gene>
<keyword evidence="4" id="KW-1185">Reference proteome</keyword>
<accession>A0A1E7F053</accession>
<feature type="region of interest" description="Disordered" evidence="1">
    <location>
        <begin position="311"/>
        <end position="338"/>
    </location>
</feature>
<keyword evidence="2" id="KW-0732">Signal</keyword>
<name>A0A1E7F053_9STRA</name>
<feature type="signal peptide" evidence="2">
    <location>
        <begin position="1"/>
        <end position="27"/>
    </location>
</feature>
<dbReference type="EMBL" id="KV784366">
    <property type="protein sequence ID" value="OEU11650.1"/>
    <property type="molecule type" value="Genomic_DNA"/>
</dbReference>
<dbReference type="OrthoDB" id="49042at2759"/>
<reference evidence="3 4" key="1">
    <citation type="submission" date="2016-09" db="EMBL/GenBank/DDBJ databases">
        <title>Extensive genetic diversity and differential bi-allelic expression allows diatom success in the polar Southern Ocean.</title>
        <authorList>
            <consortium name="DOE Joint Genome Institute"/>
            <person name="Mock T."/>
            <person name="Otillar R.P."/>
            <person name="Strauss J."/>
            <person name="Dupont C."/>
            <person name="Frickenhaus S."/>
            <person name="Maumus F."/>
            <person name="Mcmullan M."/>
            <person name="Sanges R."/>
            <person name="Schmutz J."/>
            <person name="Toseland A."/>
            <person name="Valas R."/>
            <person name="Veluchamy A."/>
            <person name="Ward B.J."/>
            <person name="Allen A."/>
            <person name="Barry K."/>
            <person name="Falciatore A."/>
            <person name="Ferrante M."/>
            <person name="Fortunato A.E."/>
            <person name="Gloeckner G."/>
            <person name="Gruber A."/>
            <person name="Hipkin R."/>
            <person name="Janech M."/>
            <person name="Kroth P."/>
            <person name="Leese F."/>
            <person name="Lindquist E."/>
            <person name="Lyon B.R."/>
            <person name="Martin J."/>
            <person name="Mayer C."/>
            <person name="Parker M."/>
            <person name="Quesneville H."/>
            <person name="Raymond J."/>
            <person name="Uhlig C."/>
            <person name="Valentin K.U."/>
            <person name="Worden A.Z."/>
            <person name="Armbrust E.V."/>
            <person name="Bowler C."/>
            <person name="Green B."/>
            <person name="Moulton V."/>
            <person name="Van Oosterhout C."/>
            <person name="Grigoriev I."/>
        </authorList>
    </citation>
    <scope>NUCLEOTIDE SEQUENCE [LARGE SCALE GENOMIC DNA]</scope>
    <source>
        <strain evidence="3 4">CCMP1102</strain>
    </source>
</reference>
<evidence type="ECO:0000256" key="2">
    <source>
        <dbReference type="SAM" id="SignalP"/>
    </source>
</evidence>
<dbReference type="Pfam" id="PF07209">
    <property type="entry name" value="DUF1415"/>
    <property type="match status" value="1"/>
</dbReference>
<evidence type="ECO:0000313" key="4">
    <source>
        <dbReference type="Proteomes" id="UP000095751"/>
    </source>
</evidence>
<dbReference type="AlphaFoldDB" id="A0A1E7F053"/>
<feature type="chain" id="PRO_5009192463" evidence="2">
    <location>
        <begin position="28"/>
        <end position="338"/>
    </location>
</feature>
<evidence type="ECO:0000313" key="3">
    <source>
        <dbReference type="EMBL" id="OEU11650.1"/>
    </source>
</evidence>
<evidence type="ECO:0000256" key="1">
    <source>
        <dbReference type="SAM" id="MobiDB-lite"/>
    </source>
</evidence>
<dbReference type="Proteomes" id="UP000095751">
    <property type="component" value="Unassembled WGS sequence"/>
</dbReference>
<sequence length="338" mass="38469">MILLDQSSAHSRRLLLWLLLLFAIAYSYSVASFQIAKNNRRSHVRSRHPNNHCCSFRPRRRDYNGIVLLPSSATLVSVSSLSSGDSYNNNNNNSNNRKSTKLFDSKILALDEVEEGNEDDDENSNNNDNFVFIWEDSGFEYNDEYNFNEDDFDGYNDGEDVIVKRIVDDVAKRFQTEILSDSEDNSSKPGVANDMLERAAIYFVIFLSNDDNNNSDHERTTTTTSSFIDFLDWFNDLEDNWSEDCDDVIIAPFHPDWQFEFDTRDEYALNYEKRSPYPLISIVSTNVVEKAGEAVTELIGDNNREILLSIEKNEEQEGSEGSGGGGAVAKLWQSSIDS</sequence>
<organism evidence="3 4">
    <name type="scientific">Fragilariopsis cylindrus CCMP1102</name>
    <dbReference type="NCBI Taxonomy" id="635003"/>
    <lineage>
        <taxon>Eukaryota</taxon>
        <taxon>Sar</taxon>
        <taxon>Stramenopiles</taxon>
        <taxon>Ochrophyta</taxon>
        <taxon>Bacillariophyta</taxon>
        <taxon>Bacillariophyceae</taxon>
        <taxon>Bacillariophycidae</taxon>
        <taxon>Bacillariales</taxon>
        <taxon>Bacillariaceae</taxon>
        <taxon>Fragilariopsis</taxon>
    </lineage>
</organism>
<dbReference type="KEGG" id="fcy:FRACYDRAFT_244768"/>
<protein>
    <submittedName>
        <fullName evidence="3">Uncharacterized protein</fullName>
    </submittedName>
</protein>
<dbReference type="InParanoid" id="A0A1E7F053"/>
<dbReference type="InterPro" id="IPR009858">
    <property type="entry name" value="DUF1415"/>
</dbReference>